<proteinExistence type="predicted"/>
<name>A0A2P2N5E2_RHIMU</name>
<dbReference type="EMBL" id="GGEC01057161">
    <property type="protein sequence ID" value="MBX37645.1"/>
    <property type="molecule type" value="Transcribed_RNA"/>
</dbReference>
<protein>
    <submittedName>
        <fullName evidence="1">Uncharacterized protein</fullName>
    </submittedName>
</protein>
<dbReference type="AlphaFoldDB" id="A0A2P2N5E2"/>
<sequence length="33" mass="3680">MLLLDIFQLSLYLFPSKQRGTGKTGLNLQASIL</sequence>
<accession>A0A2P2N5E2</accession>
<reference evidence="1" key="1">
    <citation type="submission" date="2018-02" db="EMBL/GenBank/DDBJ databases">
        <title>Rhizophora mucronata_Transcriptome.</title>
        <authorList>
            <person name="Meera S.P."/>
            <person name="Sreeshan A."/>
            <person name="Augustine A."/>
        </authorList>
    </citation>
    <scope>NUCLEOTIDE SEQUENCE</scope>
    <source>
        <tissue evidence="1">Leaf</tissue>
    </source>
</reference>
<organism evidence="1">
    <name type="scientific">Rhizophora mucronata</name>
    <name type="common">Asiatic mangrove</name>
    <dbReference type="NCBI Taxonomy" id="61149"/>
    <lineage>
        <taxon>Eukaryota</taxon>
        <taxon>Viridiplantae</taxon>
        <taxon>Streptophyta</taxon>
        <taxon>Embryophyta</taxon>
        <taxon>Tracheophyta</taxon>
        <taxon>Spermatophyta</taxon>
        <taxon>Magnoliopsida</taxon>
        <taxon>eudicotyledons</taxon>
        <taxon>Gunneridae</taxon>
        <taxon>Pentapetalae</taxon>
        <taxon>rosids</taxon>
        <taxon>fabids</taxon>
        <taxon>Malpighiales</taxon>
        <taxon>Rhizophoraceae</taxon>
        <taxon>Rhizophora</taxon>
    </lineage>
</organism>
<evidence type="ECO:0000313" key="1">
    <source>
        <dbReference type="EMBL" id="MBX37645.1"/>
    </source>
</evidence>